<dbReference type="AlphaFoldDB" id="A0A0A2KCI2"/>
<name>A0A0A2KCI2_PENEN</name>
<evidence type="ECO:0000313" key="6">
    <source>
        <dbReference type="EMBL" id="KGO62070.1"/>
    </source>
</evidence>
<organism evidence="6 7">
    <name type="scientific">Penicillium expansum</name>
    <name type="common">Blue mold rot fungus</name>
    <dbReference type="NCBI Taxonomy" id="27334"/>
    <lineage>
        <taxon>Eukaryota</taxon>
        <taxon>Fungi</taxon>
        <taxon>Dikarya</taxon>
        <taxon>Ascomycota</taxon>
        <taxon>Pezizomycotina</taxon>
        <taxon>Eurotiomycetes</taxon>
        <taxon>Eurotiomycetidae</taxon>
        <taxon>Eurotiales</taxon>
        <taxon>Aspergillaceae</taxon>
        <taxon>Penicillium</taxon>
    </lineage>
</organism>
<comment type="caution">
    <text evidence="6">The sequence shown here is derived from an EMBL/GenBank/DDBJ whole genome shotgun (WGS) entry which is preliminary data.</text>
</comment>
<dbReference type="PhylomeDB" id="A0A0A2KCI2"/>
<dbReference type="InterPro" id="IPR013752">
    <property type="entry name" value="KPA_reductase"/>
</dbReference>
<evidence type="ECO:0000313" key="7">
    <source>
        <dbReference type="Proteomes" id="UP000030143"/>
    </source>
</evidence>
<dbReference type="PANTHER" id="PTHR43765:SF2">
    <property type="entry name" value="2-DEHYDROPANTOATE 2-REDUCTASE"/>
    <property type="match status" value="1"/>
</dbReference>
<dbReference type="GO" id="GO:0008677">
    <property type="term" value="F:2-dehydropantoate 2-reductase activity"/>
    <property type="evidence" value="ECO:0007669"/>
    <property type="project" value="TreeGrafter"/>
</dbReference>
<dbReference type="STRING" id="27334.A0A0A2KCI2"/>
<dbReference type="InterPro" id="IPR008927">
    <property type="entry name" value="6-PGluconate_DH-like_C_sf"/>
</dbReference>
<dbReference type="InterPro" id="IPR013332">
    <property type="entry name" value="KPR_N"/>
</dbReference>
<keyword evidence="7" id="KW-1185">Reference proteome</keyword>
<sequence>MIDDIHILGLGGVGVLVAHALAGIPDSPRVNLLLHRPRDHHSGLLAITRNGVTEHQTNFTIEEYRDGCWHRGLSYGSVQPQHMESPKRASDESPIRFLIVAVKAHHTIDSIRLVKHRLTKYSTILFLQNGSGALDELDVELFPNPADRPCYMSGIVTHCIHRKDFLSAVHVATGSITLGPSPRIPSAPGAISFQLATDSAKLAAILNRSKLLNVSLQDSQGLLRQQLIKLATNSIYNPLTSLLECSVNDLITLNNSQVQNISDALICEISDIIKALPLSDVITKEDMETVFSSSKLKRIIHEIGLRAGGHTTSMLQDMRNGVKTEIMYLNGYFLRWALKLGIECPVNAMIIRMVLEKENGTTKNI</sequence>
<evidence type="ECO:0000256" key="2">
    <source>
        <dbReference type="ARBA" id="ARBA00022857"/>
    </source>
</evidence>
<gene>
    <name evidence="6" type="ORF">PEX2_013780</name>
</gene>
<evidence type="ECO:0000259" key="4">
    <source>
        <dbReference type="Pfam" id="PF02558"/>
    </source>
</evidence>
<dbReference type="VEuPathDB" id="FungiDB:PEXP_000900"/>
<reference evidence="6 7" key="1">
    <citation type="journal article" date="2015" name="Mol. Plant Microbe Interact.">
        <title>Genome, transcriptome, and functional analyses of Penicillium expansum provide new insights into secondary metabolism and pathogenicity.</title>
        <authorList>
            <person name="Ballester A.R."/>
            <person name="Marcet-Houben M."/>
            <person name="Levin E."/>
            <person name="Sela N."/>
            <person name="Selma-Lazaro C."/>
            <person name="Carmona L."/>
            <person name="Wisniewski M."/>
            <person name="Droby S."/>
            <person name="Gonzalez-Candelas L."/>
            <person name="Gabaldon T."/>
        </authorList>
    </citation>
    <scope>NUCLEOTIDE SEQUENCE [LARGE SCALE GENOMIC DNA]</scope>
    <source>
        <strain evidence="6 7">MD-8</strain>
    </source>
</reference>
<dbReference type="InterPro" id="IPR036291">
    <property type="entry name" value="NAD(P)-bd_dom_sf"/>
</dbReference>
<dbReference type="GO" id="GO:0005739">
    <property type="term" value="C:mitochondrion"/>
    <property type="evidence" value="ECO:0007669"/>
    <property type="project" value="TreeGrafter"/>
</dbReference>
<dbReference type="OrthoDB" id="73846at2759"/>
<protein>
    <submittedName>
        <fullName evidence="6">Ketopantoate reductase ApbA/PanE, N-terminal</fullName>
    </submittedName>
</protein>
<dbReference type="InterPro" id="IPR050838">
    <property type="entry name" value="Ketopantoate_reductase"/>
</dbReference>
<dbReference type="Proteomes" id="UP000030143">
    <property type="component" value="Unassembled WGS sequence"/>
</dbReference>
<dbReference type="GeneID" id="27674074"/>
<dbReference type="GO" id="GO:0050661">
    <property type="term" value="F:NADP binding"/>
    <property type="evidence" value="ECO:0007669"/>
    <property type="project" value="TreeGrafter"/>
</dbReference>
<feature type="domain" description="Ketopantoate reductase N-terminal" evidence="4">
    <location>
        <begin position="5"/>
        <end position="181"/>
    </location>
</feature>
<evidence type="ECO:0000256" key="1">
    <source>
        <dbReference type="ARBA" id="ARBA00007870"/>
    </source>
</evidence>
<proteinExistence type="inferred from homology"/>
<dbReference type="Pfam" id="PF02558">
    <property type="entry name" value="ApbA"/>
    <property type="match status" value="1"/>
</dbReference>
<dbReference type="SUPFAM" id="SSF51735">
    <property type="entry name" value="NAD(P)-binding Rossmann-fold domains"/>
    <property type="match status" value="1"/>
</dbReference>
<dbReference type="Gene3D" id="1.10.1040.10">
    <property type="entry name" value="N-(1-d-carboxylethyl)-l-norvaline Dehydrogenase, domain 2"/>
    <property type="match status" value="1"/>
</dbReference>
<dbReference type="PANTHER" id="PTHR43765">
    <property type="entry name" value="2-DEHYDROPANTOATE 2-REDUCTASE-RELATED"/>
    <property type="match status" value="1"/>
</dbReference>
<dbReference type="HOGENOM" id="CLU_031468_10_3_1"/>
<dbReference type="InterPro" id="IPR013328">
    <property type="entry name" value="6PGD_dom2"/>
</dbReference>
<dbReference type="EMBL" id="JQFZ01000026">
    <property type="protein sequence ID" value="KGO62070.1"/>
    <property type="molecule type" value="Genomic_DNA"/>
</dbReference>
<evidence type="ECO:0000256" key="3">
    <source>
        <dbReference type="ARBA" id="ARBA00023002"/>
    </source>
</evidence>
<dbReference type="Pfam" id="PF08546">
    <property type="entry name" value="ApbA_C"/>
    <property type="match status" value="1"/>
</dbReference>
<dbReference type="RefSeq" id="XP_016602722.1">
    <property type="nucleotide sequence ID" value="XM_016738655.1"/>
</dbReference>
<feature type="domain" description="Ketopantoate reductase C-terminal" evidence="5">
    <location>
        <begin position="224"/>
        <end position="358"/>
    </location>
</feature>
<dbReference type="SUPFAM" id="SSF48179">
    <property type="entry name" value="6-phosphogluconate dehydrogenase C-terminal domain-like"/>
    <property type="match status" value="1"/>
</dbReference>
<keyword evidence="3" id="KW-0560">Oxidoreductase</keyword>
<accession>A0A0A2KCI2</accession>
<evidence type="ECO:0000259" key="5">
    <source>
        <dbReference type="Pfam" id="PF08546"/>
    </source>
</evidence>
<keyword evidence="2" id="KW-0521">NADP</keyword>
<comment type="similarity">
    <text evidence="1">Belongs to the ketopantoate reductase family.</text>
</comment>
<dbReference type="Gene3D" id="3.40.50.720">
    <property type="entry name" value="NAD(P)-binding Rossmann-like Domain"/>
    <property type="match status" value="1"/>
</dbReference>